<dbReference type="KEGG" id="kng:KNAG_0B03440"/>
<dbReference type="STRING" id="1071383.J7S4T4"/>
<keyword evidence="2" id="KW-0472">Membrane</keyword>
<feature type="region of interest" description="Disordered" evidence="1">
    <location>
        <begin position="372"/>
        <end position="420"/>
    </location>
</feature>
<keyword evidence="2" id="KW-1133">Transmembrane helix</keyword>
<evidence type="ECO:0000313" key="5">
    <source>
        <dbReference type="Proteomes" id="UP000006310"/>
    </source>
</evidence>
<dbReference type="OMA" id="VQINQEY"/>
<sequence>MPEDDSVLLLEPPIQCSIYSSDLDLINTNISLNVHPKTKIYRLLQYVHFQVSKNQGYGTTDPLSDVSGESKQDLDSVRKFYLKYKDKICGLDTKLEDVDPLKESRASLEFCFERDTTANLVPEHNLDYDRDLEFNSVNVIFEVNMLSTKGPVHMSQKVNFPLSIRCSKLQKQVLDTVKSEEQTGEFCRIQGGHTINDFVAFKVKGADRSTDLVGDCADVFLDSALEEQLDINLLPTRHSTVVVMFYILHQLIPFDSNTHYASLELISDAKFFTNTMHVTKSTTVLDVKRYISQTCNTYALNVPLDEIKLVYKGQKVHEKNYAGQDALITDYTRDDLSAAVHVQLMCTSGTKIDTFWVESLIREKEALHPCMPLEQTSSSVDVPATSDSNAKPPQEAHTSEVDDESINSVPQTPEGDTVETLTTIDPTIVHYIKCLTPDGTEVFLEANRSEALNVTLEVEGFKFSLSSYQYTITDKYVEIDDSILRAVEGKLGMDIEEDRTADVVQGGGDQVQTWDVTMLRHLRTAVFFCILVGKTVWMVFSGTFFLFIFLFELSIFVPLKYLCILAFCFGIRNIMSRPEIYTQWVDFFHLDAISKRTLTSLKQFLDRRDMPKYFYKSVAENDEYINVFSIPPLRTCRLDLYWDAGINCANGRVSADCLQELFGKVANGEFPASSMTVLLRKLMEVYETQPRIFQEDAALRKSTNGIFELIRDEQEYRSRPGLPLYKRVFQSVLRNVRNLAPSYMLQKLLEKVVPDPEHDYYIVGALKNMTLFLLLLVPGLNTFVDKVVEEYTERRKQREREMAAATAAAATAAAESTARARSEEPAEADSADSPIERLPTTTGYGAMTTGANVNVGGSQDEQE</sequence>
<dbReference type="AlphaFoldDB" id="J7S4T4"/>
<dbReference type="PROSITE" id="PS50053">
    <property type="entry name" value="UBIQUITIN_2"/>
    <property type="match status" value="1"/>
</dbReference>
<reference evidence="5" key="2">
    <citation type="submission" date="2012-08" db="EMBL/GenBank/DDBJ databases">
        <title>Genome sequence of Kazachstania naganishii.</title>
        <authorList>
            <person name="Gordon J.L."/>
            <person name="Armisen D."/>
            <person name="Proux-Wera E."/>
            <person name="OhEigeartaigh S.S."/>
            <person name="Byrne K.P."/>
            <person name="Wolfe K.H."/>
        </authorList>
    </citation>
    <scope>NUCLEOTIDE SEQUENCE [LARGE SCALE GENOMIC DNA]</scope>
    <source>
        <strain evidence="5">ATCC MYA-139 / BCRC 22969 / CBS 8797 / CCRC 22969 / KCTC 17520 / NBRC 10181 / NCYC 3082</strain>
    </source>
</reference>
<dbReference type="HOGENOM" id="CLU_337435_0_0_1"/>
<feature type="domain" description="Ubiquitin-like" evidence="3">
    <location>
        <begin position="261"/>
        <end position="319"/>
    </location>
</feature>
<proteinExistence type="predicted"/>
<dbReference type="EMBL" id="HE978315">
    <property type="protein sequence ID" value="CCK68786.1"/>
    <property type="molecule type" value="Genomic_DNA"/>
</dbReference>
<feature type="compositionally biased region" description="Low complexity" evidence="1">
    <location>
        <begin position="803"/>
        <end position="817"/>
    </location>
</feature>
<gene>
    <name evidence="4" type="primary">KNAG0B03440</name>
    <name evidence="4" type="ordered locus">KNAG_0B03440</name>
</gene>
<protein>
    <recommendedName>
        <fullName evidence="3">Ubiquitin-like domain-containing protein</fullName>
    </recommendedName>
</protein>
<accession>J7S4T4</accession>
<evidence type="ECO:0000259" key="3">
    <source>
        <dbReference type="PROSITE" id="PS50053"/>
    </source>
</evidence>
<feature type="compositionally biased region" description="Low complexity" evidence="1">
    <location>
        <begin position="840"/>
        <end position="851"/>
    </location>
</feature>
<dbReference type="OrthoDB" id="4066580at2759"/>
<dbReference type="GeneID" id="34524436"/>
<evidence type="ECO:0000256" key="1">
    <source>
        <dbReference type="SAM" id="MobiDB-lite"/>
    </source>
</evidence>
<organism evidence="4 5">
    <name type="scientific">Huiozyma naganishii (strain ATCC MYA-139 / BCRC 22969 / CBS 8797 / KCTC 17520 / NBRC 10181 / NCYC 3082 / Yp74L-3)</name>
    <name type="common">Yeast</name>
    <name type="synonym">Kazachstania naganishii</name>
    <dbReference type="NCBI Taxonomy" id="1071383"/>
    <lineage>
        <taxon>Eukaryota</taxon>
        <taxon>Fungi</taxon>
        <taxon>Dikarya</taxon>
        <taxon>Ascomycota</taxon>
        <taxon>Saccharomycotina</taxon>
        <taxon>Saccharomycetes</taxon>
        <taxon>Saccharomycetales</taxon>
        <taxon>Saccharomycetaceae</taxon>
        <taxon>Huiozyma</taxon>
    </lineage>
</organism>
<keyword evidence="2" id="KW-0812">Transmembrane</keyword>
<dbReference type="InterPro" id="IPR000626">
    <property type="entry name" value="Ubiquitin-like_dom"/>
</dbReference>
<dbReference type="CDD" id="cd17039">
    <property type="entry name" value="Ubl_ubiquitin_like"/>
    <property type="match status" value="1"/>
</dbReference>
<keyword evidence="5" id="KW-1185">Reference proteome</keyword>
<dbReference type="Proteomes" id="UP000006310">
    <property type="component" value="Chromosome 2"/>
</dbReference>
<feature type="compositionally biased region" description="Polar residues" evidence="1">
    <location>
        <begin position="374"/>
        <end position="391"/>
    </location>
</feature>
<reference evidence="4 5" key="1">
    <citation type="journal article" date="2011" name="Proc. Natl. Acad. Sci. U.S.A.">
        <title>Evolutionary erosion of yeast sex chromosomes by mating-type switching accidents.</title>
        <authorList>
            <person name="Gordon J.L."/>
            <person name="Armisen D."/>
            <person name="Proux-Wera E."/>
            <person name="Oheigeartaigh S.S."/>
            <person name="Byrne K.P."/>
            <person name="Wolfe K.H."/>
        </authorList>
    </citation>
    <scope>NUCLEOTIDE SEQUENCE [LARGE SCALE GENOMIC DNA]</scope>
    <source>
        <strain evidence="5">ATCC MYA-139 / BCRC 22969 / CBS 8797 / CCRC 22969 / KCTC 17520 / NBRC 10181 / NCYC 3082</strain>
    </source>
</reference>
<name>J7S4T4_HUIN7</name>
<evidence type="ECO:0000313" key="4">
    <source>
        <dbReference type="EMBL" id="CCK68786.1"/>
    </source>
</evidence>
<feature type="transmembrane region" description="Helical" evidence="2">
    <location>
        <begin position="555"/>
        <end position="575"/>
    </location>
</feature>
<dbReference type="RefSeq" id="XP_022463032.1">
    <property type="nucleotide sequence ID" value="XM_022611643.1"/>
</dbReference>
<feature type="transmembrane region" description="Helical" evidence="2">
    <location>
        <begin position="525"/>
        <end position="549"/>
    </location>
</feature>
<feature type="region of interest" description="Disordered" evidence="1">
    <location>
        <begin position="798"/>
        <end position="863"/>
    </location>
</feature>
<evidence type="ECO:0000256" key="2">
    <source>
        <dbReference type="SAM" id="Phobius"/>
    </source>
</evidence>
<dbReference type="eggNOG" id="ENOG502QUV9">
    <property type="taxonomic scope" value="Eukaryota"/>
</dbReference>